<organism evidence="1 2">
    <name type="scientific">Streptomyces litchfieldiae</name>
    <dbReference type="NCBI Taxonomy" id="3075543"/>
    <lineage>
        <taxon>Bacteria</taxon>
        <taxon>Bacillati</taxon>
        <taxon>Actinomycetota</taxon>
        <taxon>Actinomycetes</taxon>
        <taxon>Kitasatosporales</taxon>
        <taxon>Streptomycetaceae</taxon>
        <taxon>Streptomyces</taxon>
    </lineage>
</organism>
<sequence length="50" mass="4731">MGGRDPSLGVLAAAVAAACTHLAGQLPSLAVLASGGAFTVAVSTAHTLID</sequence>
<proteinExistence type="predicted"/>
<evidence type="ECO:0000313" key="2">
    <source>
        <dbReference type="Proteomes" id="UP001183246"/>
    </source>
</evidence>
<reference evidence="2" key="1">
    <citation type="submission" date="2023-07" db="EMBL/GenBank/DDBJ databases">
        <title>30 novel species of actinomycetes from the DSMZ collection.</title>
        <authorList>
            <person name="Nouioui I."/>
        </authorList>
    </citation>
    <scope>NUCLEOTIDE SEQUENCE [LARGE SCALE GENOMIC DNA]</scope>
    <source>
        <strain evidence="2">DSM 44938</strain>
    </source>
</reference>
<dbReference type="EMBL" id="JAVREL010000050">
    <property type="protein sequence ID" value="MDT0347781.1"/>
    <property type="molecule type" value="Genomic_DNA"/>
</dbReference>
<name>A0ABU2N1J6_9ACTN</name>
<keyword evidence="2" id="KW-1185">Reference proteome</keyword>
<dbReference type="RefSeq" id="WP_311708906.1">
    <property type="nucleotide sequence ID" value="NZ_JAVREL010000050.1"/>
</dbReference>
<accession>A0ABU2N1J6</accession>
<protein>
    <submittedName>
        <fullName evidence="1">Uncharacterized protein</fullName>
    </submittedName>
</protein>
<evidence type="ECO:0000313" key="1">
    <source>
        <dbReference type="EMBL" id="MDT0347781.1"/>
    </source>
</evidence>
<dbReference type="Proteomes" id="UP001183246">
    <property type="component" value="Unassembled WGS sequence"/>
</dbReference>
<gene>
    <name evidence="1" type="ORF">RM590_35270</name>
</gene>
<dbReference type="PROSITE" id="PS51257">
    <property type="entry name" value="PROKAR_LIPOPROTEIN"/>
    <property type="match status" value="1"/>
</dbReference>
<comment type="caution">
    <text evidence="1">The sequence shown here is derived from an EMBL/GenBank/DDBJ whole genome shotgun (WGS) entry which is preliminary data.</text>
</comment>